<dbReference type="PANTHER" id="PTHR12901">
    <property type="entry name" value="SPERM PROTEIN HOMOLOG"/>
    <property type="match status" value="1"/>
</dbReference>
<evidence type="ECO:0000259" key="2">
    <source>
        <dbReference type="Pfam" id="PF03364"/>
    </source>
</evidence>
<keyword evidence="4" id="KW-1185">Reference proteome</keyword>
<evidence type="ECO:0000256" key="1">
    <source>
        <dbReference type="ARBA" id="ARBA00008918"/>
    </source>
</evidence>
<dbReference type="RefSeq" id="WP_111356127.1">
    <property type="nucleotide sequence ID" value="NZ_NHSK01000074.1"/>
</dbReference>
<dbReference type="InterPro" id="IPR023393">
    <property type="entry name" value="START-like_dom_sf"/>
</dbReference>
<comment type="similarity">
    <text evidence="1">Belongs to the ribosome association toxin RatA family.</text>
</comment>
<dbReference type="GO" id="GO:0045333">
    <property type="term" value="P:cellular respiration"/>
    <property type="evidence" value="ECO:0007669"/>
    <property type="project" value="InterPro"/>
</dbReference>
<dbReference type="AlphaFoldDB" id="A0A327KTC7"/>
<reference evidence="3 4" key="1">
    <citation type="submission" date="2017-07" db="EMBL/GenBank/DDBJ databases">
        <title>Draft Genome Sequences of Select Purple Nonsulfur Bacteria.</title>
        <authorList>
            <person name="Lasarre B."/>
            <person name="Mckinlay J.B."/>
        </authorList>
    </citation>
    <scope>NUCLEOTIDE SEQUENCE [LARGE SCALE GENOMIC DNA]</scope>
    <source>
        <strain evidence="3 4">DSM 11907</strain>
    </source>
</reference>
<dbReference type="GO" id="GO:0048039">
    <property type="term" value="F:ubiquinone binding"/>
    <property type="evidence" value="ECO:0007669"/>
    <property type="project" value="InterPro"/>
</dbReference>
<accession>A0A327KTC7</accession>
<name>A0A327KTC7_9BRAD</name>
<keyword evidence="3" id="KW-0830">Ubiquinone</keyword>
<dbReference type="OrthoDB" id="9804759at2"/>
<dbReference type="InterPro" id="IPR005031">
    <property type="entry name" value="COQ10_START"/>
</dbReference>
<sequence>MPRFRARRRVHHAADRMFDLVADMDSYPEFVPLCTGMKVRGRTQVDEGIETAIARMTVSYKVFHEHFTTKVTMHRPELFIAVDYLEGPLKVLSNRWSFKPLGNTASEVEFYIDYEFKSRMLSHLMGAVFDAAFRKFAGAFEARADVIYGTGGRAAVVAE</sequence>
<proteinExistence type="inferred from homology"/>
<protein>
    <submittedName>
        <fullName evidence="3">Ubiquinone-binding protein</fullName>
    </submittedName>
</protein>
<gene>
    <name evidence="3" type="ORF">CH338_05465</name>
</gene>
<dbReference type="CDD" id="cd07813">
    <property type="entry name" value="COQ10p_like"/>
    <property type="match status" value="1"/>
</dbReference>
<organism evidence="3 4">
    <name type="scientific">Rhodoplanes elegans</name>
    <dbReference type="NCBI Taxonomy" id="29408"/>
    <lineage>
        <taxon>Bacteria</taxon>
        <taxon>Pseudomonadati</taxon>
        <taxon>Pseudomonadota</taxon>
        <taxon>Alphaproteobacteria</taxon>
        <taxon>Hyphomicrobiales</taxon>
        <taxon>Nitrobacteraceae</taxon>
        <taxon>Rhodoplanes</taxon>
    </lineage>
</organism>
<dbReference type="Gene3D" id="3.30.530.20">
    <property type="match status" value="1"/>
</dbReference>
<dbReference type="PANTHER" id="PTHR12901:SF10">
    <property type="entry name" value="COENZYME Q-BINDING PROTEIN COQ10, MITOCHONDRIAL"/>
    <property type="match status" value="1"/>
</dbReference>
<feature type="domain" description="Coenzyme Q-binding protein COQ10 START" evidence="2">
    <location>
        <begin position="10"/>
        <end position="141"/>
    </location>
</feature>
<dbReference type="InterPro" id="IPR044996">
    <property type="entry name" value="COQ10-like"/>
</dbReference>
<comment type="caution">
    <text evidence="3">The sequence shown here is derived from an EMBL/GenBank/DDBJ whole genome shotgun (WGS) entry which is preliminary data.</text>
</comment>
<evidence type="ECO:0000313" key="4">
    <source>
        <dbReference type="Proteomes" id="UP000248863"/>
    </source>
</evidence>
<dbReference type="EMBL" id="NPEU01000035">
    <property type="protein sequence ID" value="RAI40665.1"/>
    <property type="molecule type" value="Genomic_DNA"/>
</dbReference>
<dbReference type="Proteomes" id="UP000248863">
    <property type="component" value="Unassembled WGS sequence"/>
</dbReference>
<dbReference type="Pfam" id="PF03364">
    <property type="entry name" value="Polyketide_cyc"/>
    <property type="match status" value="1"/>
</dbReference>
<dbReference type="SUPFAM" id="SSF55961">
    <property type="entry name" value="Bet v1-like"/>
    <property type="match status" value="1"/>
</dbReference>
<evidence type="ECO:0000313" key="3">
    <source>
        <dbReference type="EMBL" id="RAI40665.1"/>
    </source>
</evidence>